<evidence type="ECO:0000313" key="2">
    <source>
        <dbReference type="WBParaSite" id="ALUE_0002088901-mRNA-1"/>
    </source>
</evidence>
<accession>A0A0M3IQ61</accession>
<reference evidence="2" key="1">
    <citation type="submission" date="2017-02" db="UniProtKB">
        <authorList>
            <consortium name="WormBaseParasite"/>
        </authorList>
    </citation>
    <scope>IDENTIFICATION</scope>
</reference>
<proteinExistence type="predicted"/>
<keyword evidence="1" id="KW-1185">Reference proteome</keyword>
<sequence length="126" mass="14443">MQSTTDDHAHFRDSVFNASHKHAMLESPPAYKEYSSHISLNNNQLFASFTYMTLIATRTFLFGIDGLHSVHNLNQRFFCDSLAIITFRMGQSLLLPSFPAIIAITDRPRFFFITIYAFIEKEAETS</sequence>
<dbReference type="AlphaFoldDB" id="A0A0M3IQ61"/>
<name>A0A0M3IQ61_ASCLU</name>
<protein>
    <submittedName>
        <fullName evidence="2">Proton_antipo_M domain-containing protein</fullName>
    </submittedName>
</protein>
<organism evidence="1 2">
    <name type="scientific">Ascaris lumbricoides</name>
    <name type="common">Giant roundworm</name>
    <dbReference type="NCBI Taxonomy" id="6252"/>
    <lineage>
        <taxon>Eukaryota</taxon>
        <taxon>Metazoa</taxon>
        <taxon>Ecdysozoa</taxon>
        <taxon>Nematoda</taxon>
        <taxon>Chromadorea</taxon>
        <taxon>Rhabditida</taxon>
        <taxon>Spirurina</taxon>
        <taxon>Ascaridomorpha</taxon>
        <taxon>Ascaridoidea</taxon>
        <taxon>Ascarididae</taxon>
        <taxon>Ascaris</taxon>
    </lineage>
</organism>
<evidence type="ECO:0000313" key="1">
    <source>
        <dbReference type="Proteomes" id="UP000036681"/>
    </source>
</evidence>
<dbReference type="Proteomes" id="UP000036681">
    <property type="component" value="Unplaced"/>
</dbReference>
<dbReference type="WBParaSite" id="ALUE_0002088901-mRNA-1">
    <property type="protein sequence ID" value="ALUE_0002088901-mRNA-1"/>
    <property type="gene ID" value="ALUE_0002088901"/>
</dbReference>